<accession>A0AAG5DJW1</accession>
<protein>
    <submittedName>
        <fullName evidence="2">Uncharacterized protein</fullName>
    </submittedName>
</protein>
<evidence type="ECO:0000313" key="3">
    <source>
        <dbReference type="Proteomes" id="UP000075880"/>
    </source>
</evidence>
<dbReference type="EnsemblMetazoa" id="ENSAATROPT012009">
    <property type="protein sequence ID" value="ENSAATROPP010883"/>
    <property type="gene ID" value="ENSAATROPG009774"/>
</dbReference>
<sequence length="110" mass="12363">MQRSITNEVTVKKRAPSRGAISGKVNTPRGRNKTHRRPGTNFSLRRRGCRENENLRMIYRPSAASVGSLKSHPQANATWKAIRGLTATAETLRKVGLKLTIRIRIEMKAK</sequence>
<evidence type="ECO:0000256" key="1">
    <source>
        <dbReference type="SAM" id="MobiDB-lite"/>
    </source>
</evidence>
<keyword evidence="3" id="KW-1185">Reference proteome</keyword>
<proteinExistence type="predicted"/>
<dbReference type="AlphaFoldDB" id="A0AAG5DJW1"/>
<name>A0AAG5DJW1_ANOAO</name>
<organism evidence="2 3">
    <name type="scientific">Anopheles atroparvus</name>
    <name type="common">European mosquito</name>
    <dbReference type="NCBI Taxonomy" id="41427"/>
    <lineage>
        <taxon>Eukaryota</taxon>
        <taxon>Metazoa</taxon>
        <taxon>Ecdysozoa</taxon>
        <taxon>Arthropoda</taxon>
        <taxon>Hexapoda</taxon>
        <taxon>Insecta</taxon>
        <taxon>Pterygota</taxon>
        <taxon>Neoptera</taxon>
        <taxon>Endopterygota</taxon>
        <taxon>Diptera</taxon>
        <taxon>Nematocera</taxon>
        <taxon>Culicoidea</taxon>
        <taxon>Culicidae</taxon>
        <taxon>Anophelinae</taxon>
        <taxon>Anopheles</taxon>
    </lineage>
</organism>
<reference evidence="2" key="1">
    <citation type="submission" date="2024-04" db="UniProtKB">
        <authorList>
            <consortium name="EnsemblMetazoa"/>
        </authorList>
    </citation>
    <scope>IDENTIFICATION</scope>
    <source>
        <strain evidence="2">EBRO</strain>
    </source>
</reference>
<feature type="compositionally biased region" description="Basic residues" evidence="1">
    <location>
        <begin position="30"/>
        <end position="43"/>
    </location>
</feature>
<evidence type="ECO:0000313" key="2">
    <source>
        <dbReference type="EnsemblMetazoa" id="ENSAATROPP010883"/>
    </source>
</evidence>
<feature type="region of interest" description="Disordered" evidence="1">
    <location>
        <begin position="1"/>
        <end position="43"/>
    </location>
</feature>
<dbReference type="Proteomes" id="UP000075880">
    <property type="component" value="Unassembled WGS sequence"/>
</dbReference>